<dbReference type="SUPFAM" id="SSF56954">
    <property type="entry name" value="Outer membrane efflux proteins (OEP)"/>
    <property type="match status" value="1"/>
</dbReference>
<dbReference type="STRING" id="1219032.GCA_001515545_02510"/>
<keyword evidence="5" id="KW-0812">Transmembrane</keyword>
<feature type="chain" id="PRO_5012676199" evidence="9">
    <location>
        <begin position="25"/>
        <end position="436"/>
    </location>
</feature>
<dbReference type="Pfam" id="PF02321">
    <property type="entry name" value="OEP"/>
    <property type="match status" value="1"/>
</dbReference>
<comment type="subcellular location">
    <subcellularLocation>
        <location evidence="1">Cell outer membrane</location>
    </subcellularLocation>
</comment>
<keyword evidence="3" id="KW-0813">Transport</keyword>
<dbReference type="PANTHER" id="PTHR30026">
    <property type="entry name" value="OUTER MEMBRANE PROTEIN TOLC"/>
    <property type="match status" value="1"/>
</dbReference>
<feature type="coiled-coil region" evidence="8">
    <location>
        <begin position="154"/>
        <end position="226"/>
    </location>
</feature>
<feature type="signal peptide" evidence="9">
    <location>
        <begin position="1"/>
        <end position="24"/>
    </location>
</feature>
<comment type="similarity">
    <text evidence="2">Belongs to the outer membrane factor (OMF) (TC 1.B.17) family.</text>
</comment>
<dbReference type="EMBL" id="PDEA01000001">
    <property type="protein sequence ID" value="PEH87721.1"/>
    <property type="molecule type" value="Genomic_DNA"/>
</dbReference>
<keyword evidence="8" id="KW-0175">Coiled coil</keyword>
<dbReference type="InterPro" id="IPR003423">
    <property type="entry name" value="OMP_efflux"/>
</dbReference>
<keyword evidence="11" id="KW-1185">Reference proteome</keyword>
<evidence type="ECO:0000256" key="5">
    <source>
        <dbReference type="ARBA" id="ARBA00022692"/>
    </source>
</evidence>
<keyword evidence="4" id="KW-1134">Transmembrane beta strand</keyword>
<evidence type="ECO:0000313" key="11">
    <source>
        <dbReference type="Proteomes" id="UP000220246"/>
    </source>
</evidence>
<evidence type="ECO:0000256" key="7">
    <source>
        <dbReference type="ARBA" id="ARBA00023237"/>
    </source>
</evidence>
<evidence type="ECO:0000256" key="8">
    <source>
        <dbReference type="SAM" id="Coils"/>
    </source>
</evidence>
<keyword evidence="9" id="KW-0732">Signal</keyword>
<evidence type="ECO:0000256" key="6">
    <source>
        <dbReference type="ARBA" id="ARBA00023136"/>
    </source>
</evidence>
<dbReference type="GO" id="GO:1990281">
    <property type="term" value="C:efflux pump complex"/>
    <property type="evidence" value="ECO:0007669"/>
    <property type="project" value="TreeGrafter"/>
</dbReference>
<dbReference type="InterPro" id="IPR051906">
    <property type="entry name" value="TolC-like"/>
</dbReference>
<evidence type="ECO:0000256" key="2">
    <source>
        <dbReference type="ARBA" id="ARBA00007613"/>
    </source>
</evidence>
<evidence type="ECO:0000256" key="9">
    <source>
        <dbReference type="SAM" id="SignalP"/>
    </source>
</evidence>
<name>A0A2A7URD1_COMTR</name>
<dbReference type="PANTHER" id="PTHR30026:SF20">
    <property type="entry name" value="OUTER MEMBRANE PROTEIN TOLC"/>
    <property type="match status" value="1"/>
</dbReference>
<comment type="caution">
    <text evidence="10">The sequence shown here is derived from an EMBL/GenBank/DDBJ whole genome shotgun (WGS) entry which is preliminary data.</text>
</comment>
<gene>
    <name evidence="10" type="ORF">CRM82_03080</name>
</gene>
<evidence type="ECO:0000313" key="10">
    <source>
        <dbReference type="EMBL" id="PEH87721.1"/>
    </source>
</evidence>
<dbReference type="GO" id="GO:0015288">
    <property type="term" value="F:porin activity"/>
    <property type="evidence" value="ECO:0007669"/>
    <property type="project" value="TreeGrafter"/>
</dbReference>
<evidence type="ECO:0000256" key="3">
    <source>
        <dbReference type="ARBA" id="ARBA00022448"/>
    </source>
</evidence>
<accession>A0A2A7URD1</accession>
<keyword evidence="7" id="KW-0998">Cell outer membrane</keyword>
<dbReference type="Gene3D" id="1.20.1600.10">
    <property type="entry name" value="Outer membrane efflux proteins (OEP)"/>
    <property type="match status" value="1"/>
</dbReference>
<evidence type="ECO:0000256" key="4">
    <source>
        <dbReference type="ARBA" id="ARBA00022452"/>
    </source>
</evidence>
<keyword evidence="6" id="KW-0472">Membrane</keyword>
<dbReference type="OrthoDB" id="9772909at2"/>
<feature type="coiled-coil region" evidence="8">
    <location>
        <begin position="325"/>
        <end position="370"/>
    </location>
</feature>
<dbReference type="GO" id="GO:0015562">
    <property type="term" value="F:efflux transmembrane transporter activity"/>
    <property type="evidence" value="ECO:0007669"/>
    <property type="project" value="InterPro"/>
</dbReference>
<evidence type="ECO:0000256" key="1">
    <source>
        <dbReference type="ARBA" id="ARBA00004442"/>
    </source>
</evidence>
<reference evidence="11" key="1">
    <citation type="submission" date="2017-09" db="EMBL/GenBank/DDBJ databases">
        <title>FDA dAtabase for Regulatory Grade micrObial Sequences (FDA-ARGOS): Supporting development and validation of Infectious Disease Dx tests.</title>
        <authorList>
            <person name="Minogue T."/>
            <person name="Wolcott M."/>
            <person name="Wasieloski L."/>
            <person name="Aguilar W."/>
            <person name="Moore D."/>
            <person name="Tallon L."/>
            <person name="Sadzewicz L."/>
            <person name="Ott S."/>
            <person name="Zhao X."/>
            <person name="Nagaraj S."/>
            <person name="Vavikolanu K."/>
            <person name="Aluvathingal J."/>
            <person name="Nadendla S."/>
            <person name="Sichtig H."/>
        </authorList>
    </citation>
    <scope>NUCLEOTIDE SEQUENCE [LARGE SCALE GENOMIC DNA]</scope>
    <source>
        <strain evidence="11">FDAARGOS_394</strain>
    </source>
</reference>
<organism evidence="10 11">
    <name type="scientific">Comamonas terrigena</name>
    <dbReference type="NCBI Taxonomy" id="32013"/>
    <lineage>
        <taxon>Bacteria</taxon>
        <taxon>Pseudomonadati</taxon>
        <taxon>Pseudomonadota</taxon>
        <taxon>Betaproteobacteria</taxon>
        <taxon>Burkholderiales</taxon>
        <taxon>Comamonadaceae</taxon>
        <taxon>Comamonas</taxon>
    </lineage>
</organism>
<proteinExistence type="inferred from homology"/>
<dbReference type="Proteomes" id="UP000220246">
    <property type="component" value="Unassembled WGS sequence"/>
</dbReference>
<dbReference type="PROSITE" id="PS51257">
    <property type="entry name" value="PROKAR_LIPOPROTEIN"/>
    <property type="match status" value="1"/>
</dbReference>
<dbReference type="GO" id="GO:0009279">
    <property type="term" value="C:cell outer membrane"/>
    <property type="evidence" value="ECO:0007669"/>
    <property type="project" value="UniProtKB-SubCell"/>
</dbReference>
<dbReference type="AlphaFoldDB" id="A0A2A7URD1"/>
<protein>
    <submittedName>
        <fullName evidence="10">TolC family protein</fullName>
    </submittedName>
</protein>
<sequence>MSWMKTIKTIAVAAALVAAGACLAAETVPGTASRAAGEPTNATTASADPLPQSLGLVEFLSLVRSRHPVLRAMPLRQGMDRADVRIAGTWANPSIHYARKPDEKEWGIEQPVPVFGQVSMRTEAAKLAAATAQAERSVEAQDILNQAAQRFAELLVAQEKLSAKQQAMEHLNQAVKVVQGQVELGARSKYDGARVELQRAQLEAQLEQQQAETQAAQAALAELLVQPHWQPRAIGSLLPAKPVPAAADASFDRLWEQAAPQLPQLQAVHAKVLQAEQLISQQAREALPTPSIGVARVRNRPDGSSYNQVGISMELPLFDRKQGAVDRARLEYEQAMLEEQSAQQLARQRLQQALAQRNLLRKTLQSFESRGLTQLDPLRRMALDAYRLGQSSILEWLDAMESVAEHQQQYLDLTLRVWQAEWELQTAQGRQPLPPQ</sequence>